<feature type="region of interest" description="Disordered" evidence="1">
    <location>
        <begin position="1"/>
        <end position="105"/>
    </location>
</feature>
<evidence type="ECO:0000313" key="4">
    <source>
        <dbReference type="Proteomes" id="UP000886611"/>
    </source>
</evidence>
<feature type="compositionally biased region" description="Polar residues" evidence="1">
    <location>
        <begin position="345"/>
        <end position="355"/>
    </location>
</feature>
<feature type="compositionally biased region" description="Polar residues" evidence="1">
    <location>
        <begin position="213"/>
        <end position="226"/>
    </location>
</feature>
<dbReference type="InterPro" id="IPR048455">
    <property type="entry name" value="MAML1_3_TAD2"/>
</dbReference>
<feature type="compositionally biased region" description="Low complexity" evidence="1">
    <location>
        <begin position="245"/>
        <end position="266"/>
    </location>
</feature>
<feature type="compositionally biased region" description="Polar residues" evidence="1">
    <location>
        <begin position="309"/>
        <end position="326"/>
    </location>
</feature>
<reference evidence="3 4" key="1">
    <citation type="journal article" date="2021" name="Cell">
        <title>Tracing the genetic footprints of vertebrate landing in non-teleost ray-finned fishes.</title>
        <authorList>
            <person name="Bi X."/>
            <person name="Wang K."/>
            <person name="Yang L."/>
            <person name="Pan H."/>
            <person name="Jiang H."/>
            <person name="Wei Q."/>
            <person name="Fang M."/>
            <person name="Yu H."/>
            <person name="Zhu C."/>
            <person name="Cai Y."/>
            <person name="He Y."/>
            <person name="Gan X."/>
            <person name="Zeng H."/>
            <person name="Yu D."/>
            <person name="Zhu Y."/>
            <person name="Jiang H."/>
            <person name="Qiu Q."/>
            <person name="Yang H."/>
            <person name="Zhang Y.E."/>
            <person name="Wang W."/>
            <person name="Zhu M."/>
            <person name="He S."/>
            <person name="Zhang G."/>
        </authorList>
    </citation>
    <scope>NUCLEOTIDE SEQUENCE [LARGE SCALE GENOMIC DNA]</scope>
    <source>
        <strain evidence="3">Bchr_013</strain>
    </source>
</reference>
<dbReference type="AlphaFoldDB" id="A0A8X8BQ11"/>
<feature type="compositionally biased region" description="Polar residues" evidence="1">
    <location>
        <begin position="280"/>
        <end position="295"/>
    </location>
</feature>
<evidence type="ECO:0000256" key="1">
    <source>
        <dbReference type="SAM" id="MobiDB-lite"/>
    </source>
</evidence>
<evidence type="ECO:0000259" key="2">
    <source>
        <dbReference type="Pfam" id="PF20801"/>
    </source>
</evidence>
<comment type="caution">
    <text evidence="3">The sequence shown here is derived from an EMBL/GenBank/DDBJ whole genome shotgun (WGS) entry which is preliminary data.</text>
</comment>
<dbReference type="GO" id="GO:0007221">
    <property type="term" value="P:positive regulation of transcription of Notch receptor target"/>
    <property type="evidence" value="ECO:0007669"/>
    <property type="project" value="InterPro"/>
</dbReference>
<keyword evidence="4" id="KW-1185">Reference proteome</keyword>
<evidence type="ECO:0000313" key="3">
    <source>
        <dbReference type="EMBL" id="KAG2466168.1"/>
    </source>
</evidence>
<feature type="non-terminal residue" evidence="3">
    <location>
        <position position="534"/>
    </location>
</feature>
<protein>
    <submittedName>
        <fullName evidence="3">MAML3 protein</fullName>
    </submittedName>
</protein>
<feature type="compositionally biased region" description="Low complexity" evidence="1">
    <location>
        <begin position="327"/>
        <end position="341"/>
    </location>
</feature>
<feature type="domain" description="Mastermind-like 1/3 transactivation" evidence="2">
    <location>
        <begin position="223"/>
        <end position="478"/>
    </location>
</feature>
<sequence length="534" mass="57721">QLQETVKRKLDSARSPLNGEQNGICDGNFSPNTKRQRKDGPGGGGGLDPLGTLPSNLPPVPSVSPLHQMDIKPSLSLQNNNSSSSTGNNHVTGRPEDLGKNGGLPDIKLQVNGTLELDDSFNLLQSKDLKQEPLDDTAGIESSDTSLSNQNKLFSDINLNDQEWQELIDELANTVPEDDMHDLFNEDFEEKKEMEFTRPAVQTPLPQEPTPPSQNMKSDPSRSPFSQMPMGSPQVRPASSGPQFASVTAASSSTPPQQPHQQTSSSVMAAGSPANCVARSPQTPNQAQSQPSRQGNGFLMNQCPGGTTGSSASVQGPNAPVPSSSPAEQLKQMAAQQQQRAKLIHQQQQSTTPNWSPAGPPTSPYGGGFNPDKPNSPMMYPQAFNNQNPMVPPMASNPQKANMNNYLPQNHMNMINQQSSNMGQNTINKQPAGILSYSNTKPLTHFSGVDHMGQRMSSPVATQNKNPMMPYLPQQTSQQQQQVPPQAQTQMTAQASHLTEEQKHMLLLKQKALLNQGLSYGPMQPHGQVGLFPL</sequence>
<feature type="compositionally biased region" description="Basic and acidic residues" evidence="1">
    <location>
        <begin position="1"/>
        <end position="12"/>
    </location>
</feature>
<dbReference type="Proteomes" id="UP000886611">
    <property type="component" value="Unassembled WGS sequence"/>
</dbReference>
<feature type="compositionally biased region" description="Basic and acidic residues" evidence="1">
    <location>
        <begin position="181"/>
        <end position="196"/>
    </location>
</feature>
<organism evidence="3 4">
    <name type="scientific">Polypterus senegalus</name>
    <name type="common">Senegal bichir</name>
    <dbReference type="NCBI Taxonomy" id="55291"/>
    <lineage>
        <taxon>Eukaryota</taxon>
        <taxon>Metazoa</taxon>
        <taxon>Chordata</taxon>
        <taxon>Craniata</taxon>
        <taxon>Vertebrata</taxon>
        <taxon>Euteleostomi</taxon>
        <taxon>Actinopterygii</taxon>
        <taxon>Polypteriformes</taxon>
        <taxon>Polypteridae</taxon>
        <taxon>Polypterus</taxon>
    </lineage>
</organism>
<feature type="compositionally biased region" description="Low complexity" evidence="1">
    <location>
        <begin position="74"/>
        <end position="89"/>
    </location>
</feature>
<dbReference type="PANTHER" id="PTHR15692">
    <property type="entry name" value="MASTERMIND-LIKE"/>
    <property type="match status" value="1"/>
</dbReference>
<dbReference type="InterPro" id="IPR046369">
    <property type="entry name" value="MAML1-3"/>
</dbReference>
<feature type="non-terminal residue" evidence="3">
    <location>
        <position position="1"/>
    </location>
</feature>
<feature type="compositionally biased region" description="Polar residues" evidence="1">
    <location>
        <begin position="140"/>
        <end position="150"/>
    </location>
</feature>
<dbReference type="GO" id="GO:0005654">
    <property type="term" value="C:nucleoplasm"/>
    <property type="evidence" value="ECO:0007669"/>
    <property type="project" value="TreeGrafter"/>
</dbReference>
<feature type="region of interest" description="Disordered" evidence="1">
    <location>
        <begin position="128"/>
        <end position="150"/>
    </location>
</feature>
<accession>A0A8X8BQ11</accession>
<feature type="region of interest" description="Disordered" evidence="1">
    <location>
        <begin position="178"/>
        <end position="382"/>
    </location>
</feature>
<dbReference type="GO" id="GO:0003713">
    <property type="term" value="F:transcription coactivator activity"/>
    <property type="evidence" value="ECO:0007669"/>
    <property type="project" value="InterPro"/>
</dbReference>
<dbReference type="EMBL" id="JAATIS010001721">
    <property type="protein sequence ID" value="KAG2466168.1"/>
    <property type="molecule type" value="Genomic_DNA"/>
</dbReference>
<name>A0A8X8BQ11_POLSE</name>
<gene>
    <name evidence="3" type="primary">Maml3</name>
    <name evidence="3" type="ORF">GTO96_0016853</name>
</gene>
<dbReference type="PANTHER" id="PTHR15692:SF8">
    <property type="entry name" value="MASTERMIND-LIKE PROTEIN 3"/>
    <property type="match status" value="1"/>
</dbReference>
<dbReference type="Pfam" id="PF20801">
    <property type="entry name" value="MAML1_3_TAD2"/>
    <property type="match status" value="1"/>
</dbReference>
<proteinExistence type="predicted"/>